<dbReference type="OMA" id="FATRNIM"/>
<dbReference type="eggNOG" id="ENOG502RVAP">
    <property type="taxonomic scope" value="Eukaryota"/>
</dbReference>
<dbReference type="KEGG" id="bcom:BAUCODRAFT_119399"/>
<name>M2LYP5_BAUPA</name>
<keyword evidence="1" id="KW-0175">Coiled coil</keyword>
<reference evidence="2 3" key="1">
    <citation type="journal article" date="2012" name="PLoS Pathog.">
        <title>Diverse lifestyles and strategies of plant pathogenesis encoded in the genomes of eighteen Dothideomycetes fungi.</title>
        <authorList>
            <person name="Ohm R.A."/>
            <person name="Feau N."/>
            <person name="Henrissat B."/>
            <person name="Schoch C.L."/>
            <person name="Horwitz B.A."/>
            <person name="Barry K.W."/>
            <person name="Condon B.J."/>
            <person name="Copeland A.C."/>
            <person name="Dhillon B."/>
            <person name="Glaser F."/>
            <person name="Hesse C.N."/>
            <person name="Kosti I."/>
            <person name="LaButti K."/>
            <person name="Lindquist E.A."/>
            <person name="Lucas S."/>
            <person name="Salamov A.A."/>
            <person name="Bradshaw R.E."/>
            <person name="Ciuffetti L."/>
            <person name="Hamelin R.C."/>
            <person name="Kema G.H.J."/>
            <person name="Lawrence C."/>
            <person name="Scott J.A."/>
            <person name="Spatafora J.W."/>
            <person name="Turgeon B.G."/>
            <person name="de Wit P.J.G.M."/>
            <person name="Zhong S."/>
            <person name="Goodwin S.B."/>
            <person name="Grigoriev I.V."/>
        </authorList>
    </citation>
    <scope>NUCLEOTIDE SEQUENCE [LARGE SCALE GENOMIC DNA]</scope>
    <source>
        <strain evidence="2 3">UAMH 10762</strain>
    </source>
</reference>
<accession>M2LYP5</accession>
<feature type="coiled-coil region" evidence="1">
    <location>
        <begin position="112"/>
        <end position="139"/>
    </location>
</feature>
<dbReference type="HOGENOM" id="CLU_865952_0_0_1"/>
<keyword evidence="3" id="KW-1185">Reference proteome</keyword>
<proteinExistence type="predicted"/>
<evidence type="ECO:0000313" key="2">
    <source>
        <dbReference type="EMBL" id="EMC99827.1"/>
    </source>
</evidence>
<gene>
    <name evidence="2" type="ORF">BAUCODRAFT_119399</name>
</gene>
<sequence length="321" mass="35952">MSGAEAVLGAVASGAGLMSLSMDLLDSAQKLNKFFHNVRDAPQTVKDLAFDLETLSLAMQDLERHRQQDKHDSRLLDRCLVRIRSSTSAISRTLDEMNKRLQQRPKIGRMYAAFKEEDLEDLLDKLERAKTSLMFASNMYWQSRNGSRAESHAQQQQAYMLQLMSLQTQTLQSFQTLHATATIQLNSASCESASAATGGLVRTTSGCEARDGTIKRRKRVAPKDTAWKASYRIDLSFMRSLGLTGRIWNIAMSHAACGFNFNLTSVTVRGQDAKIFRRLEHGDIMGVQELLSNGQASLHDVQPNGRNLLEVRLMPYMIVLH</sequence>
<evidence type="ECO:0008006" key="4">
    <source>
        <dbReference type="Google" id="ProtNLM"/>
    </source>
</evidence>
<evidence type="ECO:0000313" key="3">
    <source>
        <dbReference type="Proteomes" id="UP000011761"/>
    </source>
</evidence>
<dbReference type="Proteomes" id="UP000011761">
    <property type="component" value="Unassembled WGS sequence"/>
</dbReference>
<dbReference type="EMBL" id="KB445551">
    <property type="protein sequence ID" value="EMC99827.1"/>
    <property type="molecule type" value="Genomic_DNA"/>
</dbReference>
<organism evidence="2 3">
    <name type="scientific">Baudoinia panamericana (strain UAMH 10762)</name>
    <name type="common">Angels' share fungus</name>
    <name type="synonym">Baudoinia compniacensis (strain UAMH 10762)</name>
    <dbReference type="NCBI Taxonomy" id="717646"/>
    <lineage>
        <taxon>Eukaryota</taxon>
        <taxon>Fungi</taxon>
        <taxon>Dikarya</taxon>
        <taxon>Ascomycota</taxon>
        <taxon>Pezizomycotina</taxon>
        <taxon>Dothideomycetes</taxon>
        <taxon>Dothideomycetidae</taxon>
        <taxon>Mycosphaerellales</taxon>
        <taxon>Teratosphaeriaceae</taxon>
        <taxon>Baudoinia</taxon>
    </lineage>
</organism>
<dbReference type="OrthoDB" id="3200163at2759"/>
<dbReference type="GeneID" id="19107410"/>
<dbReference type="AlphaFoldDB" id="M2LYP5"/>
<protein>
    <recommendedName>
        <fullName evidence="4">Fungal N-terminal domain-containing protein</fullName>
    </recommendedName>
</protein>
<evidence type="ECO:0000256" key="1">
    <source>
        <dbReference type="SAM" id="Coils"/>
    </source>
</evidence>
<dbReference type="RefSeq" id="XP_007673350.1">
    <property type="nucleotide sequence ID" value="XM_007675160.1"/>
</dbReference>